<dbReference type="STRING" id="665004.AC529_09885"/>
<evidence type="ECO:0000259" key="3">
    <source>
        <dbReference type="PROSITE" id="PS50914"/>
    </source>
</evidence>
<dbReference type="PROSITE" id="PS51371">
    <property type="entry name" value="CBS"/>
    <property type="match status" value="2"/>
</dbReference>
<evidence type="ECO:0008006" key="7">
    <source>
        <dbReference type="Google" id="ProtNLM"/>
    </source>
</evidence>
<evidence type="ECO:0000256" key="1">
    <source>
        <dbReference type="ARBA" id="ARBA00023122"/>
    </source>
</evidence>
<accession>A0A147KHV2</accession>
<gene>
    <name evidence="5" type="ORF">AC529_09885</name>
</gene>
<dbReference type="AlphaFoldDB" id="A0A147KHV2"/>
<reference evidence="6" key="1">
    <citation type="journal article" date="2017" name="Acta Aliment.">
        <title>Plant polysaccharide degrading enzyme system of Thermpbifida cellulosilytica TB100 revealed by de novo genome project data.</title>
        <authorList>
            <person name="Toth A."/>
            <person name="Baka E."/>
            <person name="Luzics S."/>
            <person name="Bata-Vidacs I."/>
            <person name="Nagy I."/>
            <person name="Balint B."/>
            <person name="Herceg R."/>
            <person name="Olasz F."/>
            <person name="Wilk T."/>
            <person name="Nagy T."/>
            <person name="Kriszt B."/>
            <person name="Nagy I."/>
            <person name="Kukolya J."/>
        </authorList>
    </citation>
    <scope>NUCLEOTIDE SEQUENCE [LARGE SCALE GENOMIC DNA]</scope>
    <source>
        <strain evidence="6">TB100</strain>
    </source>
</reference>
<dbReference type="PATRIC" id="fig|665004.4.peg.3868"/>
<dbReference type="InterPro" id="IPR051257">
    <property type="entry name" value="Diverse_CBS-Domain"/>
</dbReference>
<feature type="domain" description="BON" evidence="3">
    <location>
        <begin position="137"/>
        <end position="204"/>
    </location>
</feature>
<proteinExistence type="predicted"/>
<dbReference type="EMBL" id="LGEM01000062">
    <property type="protein sequence ID" value="KUP96885.1"/>
    <property type="molecule type" value="Genomic_DNA"/>
</dbReference>
<dbReference type="InterPro" id="IPR007055">
    <property type="entry name" value="BON_dom"/>
</dbReference>
<organism evidence="5 6">
    <name type="scientific">Thermobifida cellulosilytica TB100</name>
    <dbReference type="NCBI Taxonomy" id="665004"/>
    <lineage>
        <taxon>Bacteria</taxon>
        <taxon>Bacillati</taxon>
        <taxon>Actinomycetota</taxon>
        <taxon>Actinomycetes</taxon>
        <taxon>Streptosporangiales</taxon>
        <taxon>Nocardiopsidaceae</taxon>
        <taxon>Thermobifida</taxon>
    </lineage>
</organism>
<name>A0A147KHV2_THECS</name>
<comment type="caution">
    <text evidence="5">The sequence shown here is derived from an EMBL/GenBank/DDBJ whole genome shotgun (WGS) entry which is preliminary data.</text>
</comment>
<dbReference type="InterPro" id="IPR046342">
    <property type="entry name" value="CBS_dom_sf"/>
</dbReference>
<sequence length="214" mass="23093">MATTIGDLMTTHVVAAFEEAGFKKLAVSLRMNGVSAMPVLDADHRVVGVVSESDLLLGLAAPDLEEAVLPAGEEPGGPVARDLMSTPAVTVTADATPREAAERMRRHRIKRLPVVTGDGRLLGIVSRSDLLRVYFVSDGELRDTVERDVVRGEFGLSEVAVSVDDGVVRLDGTVPVRSVVPRLVRSVRRVEGVVRVHDRLAYGTDDLAPLRRVR</sequence>
<dbReference type="CDD" id="cd04586">
    <property type="entry name" value="CBS_pair_BON_assoc"/>
    <property type="match status" value="1"/>
</dbReference>
<evidence type="ECO:0000313" key="6">
    <source>
        <dbReference type="Proteomes" id="UP000074382"/>
    </source>
</evidence>
<dbReference type="SMART" id="SM00116">
    <property type="entry name" value="CBS"/>
    <property type="match status" value="2"/>
</dbReference>
<dbReference type="Proteomes" id="UP000074382">
    <property type="component" value="Unassembled WGS sequence"/>
</dbReference>
<dbReference type="Gene3D" id="3.30.1340.30">
    <property type="match status" value="1"/>
</dbReference>
<keyword evidence="1 2" id="KW-0129">CBS domain</keyword>
<dbReference type="Gene3D" id="3.10.580.10">
    <property type="entry name" value="CBS-domain"/>
    <property type="match status" value="1"/>
</dbReference>
<dbReference type="OrthoDB" id="3626971at2"/>
<evidence type="ECO:0000313" key="5">
    <source>
        <dbReference type="EMBL" id="KUP96885.1"/>
    </source>
</evidence>
<dbReference type="Pfam" id="PF00571">
    <property type="entry name" value="CBS"/>
    <property type="match status" value="2"/>
</dbReference>
<dbReference type="InterPro" id="IPR000644">
    <property type="entry name" value="CBS_dom"/>
</dbReference>
<feature type="domain" description="CBS" evidence="4">
    <location>
        <begin position="9"/>
        <end position="66"/>
    </location>
</feature>
<evidence type="ECO:0000256" key="2">
    <source>
        <dbReference type="PROSITE-ProRule" id="PRU00703"/>
    </source>
</evidence>
<dbReference type="RefSeq" id="WP_068758481.1">
    <property type="nucleotide sequence ID" value="NZ_KQ950187.1"/>
</dbReference>
<protein>
    <recommendedName>
        <fullName evidence="7">CBS domain-containing protein</fullName>
    </recommendedName>
</protein>
<dbReference type="PANTHER" id="PTHR43080:SF29">
    <property type="entry name" value="OS02G0818000 PROTEIN"/>
    <property type="match status" value="1"/>
</dbReference>
<evidence type="ECO:0000259" key="4">
    <source>
        <dbReference type="PROSITE" id="PS51371"/>
    </source>
</evidence>
<dbReference type="SUPFAM" id="SSF54631">
    <property type="entry name" value="CBS-domain pair"/>
    <property type="match status" value="1"/>
</dbReference>
<dbReference type="PANTHER" id="PTHR43080">
    <property type="entry name" value="CBS DOMAIN-CONTAINING PROTEIN CBSX3, MITOCHONDRIAL"/>
    <property type="match status" value="1"/>
</dbReference>
<dbReference type="Pfam" id="PF04972">
    <property type="entry name" value="BON"/>
    <property type="match status" value="1"/>
</dbReference>
<feature type="domain" description="CBS" evidence="4">
    <location>
        <begin position="84"/>
        <end position="144"/>
    </location>
</feature>
<dbReference type="PROSITE" id="PS50914">
    <property type="entry name" value="BON"/>
    <property type="match status" value="1"/>
</dbReference>
<keyword evidence="6" id="KW-1185">Reference proteome</keyword>